<keyword evidence="1" id="KW-0808">Transferase</keyword>
<evidence type="ECO:0000313" key="5">
    <source>
        <dbReference type="Proteomes" id="UP001521150"/>
    </source>
</evidence>
<protein>
    <submittedName>
        <fullName evidence="4">GNAT family N-acetyltransferase</fullName>
    </submittedName>
</protein>
<dbReference type="EMBL" id="JAJVCN010000001">
    <property type="protein sequence ID" value="MCE7004263.1"/>
    <property type="molecule type" value="Genomic_DNA"/>
</dbReference>
<evidence type="ECO:0000256" key="2">
    <source>
        <dbReference type="ARBA" id="ARBA00023315"/>
    </source>
</evidence>
<keyword evidence="5" id="KW-1185">Reference proteome</keyword>
<reference evidence="4 5" key="1">
    <citation type="submission" date="2021-12" db="EMBL/GenBank/DDBJ databases">
        <title>Genome sequence of Kibdelosporangium philippinense ATCC 49844.</title>
        <authorList>
            <person name="Fedorov E.A."/>
            <person name="Omeragic M."/>
            <person name="Shalygina K.F."/>
            <person name="Maclea K.S."/>
        </authorList>
    </citation>
    <scope>NUCLEOTIDE SEQUENCE [LARGE SCALE GENOMIC DNA]</scope>
    <source>
        <strain evidence="4 5">ATCC 49844</strain>
    </source>
</reference>
<name>A0ABS8ZCK9_9PSEU</name>
<dbReference type="SUPFAM" id="SSF55729">
    <property type="entry name" value="Acyl-CoA N-acyltransferases (Nat)"/>
    <property type="match status" value="1"/>
</dbReference>
<dbReference type="RefSeq" id="WP_233725793.1">
    <property type="nucleotide sequence ID" value="NZ_JAJVCN010000001.1"/>
</dbReference>
<evidence type="ECO:0000259" key="3">
    <source>
        <dbReference type="PROSITE" id="PS51186"/>
    </source>
</evidence>
<dbReference type="Pfam" id="PF00583">
    <property type="entry name" value="Acetyltransf_1"/>
    <property type="match status" value="1"/>
</dbReference>
<evidence type="ECO:0000256" key="1">
    <source>
        <dbReference type="ARBA" id="ARBA00022679"/>
    </source>
</evidence>
<dbReference type="PROSITE" id="PS51186">
    <property type="entry name" value="GNAT"/>
    <property type="match status" value="1"/>
</dbReference>
<comment type="caution">
    <text evidence="4">The sequence shown here is derived from an EMBL/GenBank/DDBJ whole genome shotgun (WGS) entry which is preliminary data.</text>
</comment>
<dbReference type="Proteomes" id="UP001521150">
    <property type="component" value="Unassembled WGS sequence"/>
</dbReference>
<dbReference type="PANTHER" id="PTHR43877">
    <property type="entry name" value="AMINOALKYLPHOSPHONATE N-ACETYLTRANSFERASE-RELATED-RELATED"/>
    <property type="match status" value="1"/>
</dbReference>
<dbReference type="InterPro" id="IPR016181">
    <property type="entry name" value="Acyl_CoA_acyltransferase"/>
</dbReference>
<dbReference type="InterPro" id="IPR000182">
    <property type="entry name" value="GNAT_dom"/>
</dbReference>
<evidence type="ECO:0000313" key="4">
    <source>
        <dbReference type="EMBL" id="MCE7004263.1"/>
    </source>
</evidence>
<feature type="domain" description="N-acetyltransferase" evidence="3">
    <location>
        <begin position="6"/>
        <end position="165"/>
    </location>
</feature>
<organism evidence="4 5">
    <name type="scientific">Kibdelosporangium philippinense</name>
    <dbReference type="NCBI Taxonomy" id="211113"/>
    <lineage>
        <taxon>Bacteria</taxon>
        <taxon>Bacillati</taxon>
        <taxon>Actinomycetota</taxon>
        <taxon>Actinomycetes</taxon>
        <taxon>Pseudonocardiales</taxon>
        <taxon>Pseudonocardiaceae</taxon>
        <taxon>Kibdelosporangium</taxon>
    </lineage>
</organism>
<sequence>MLVETVRIRPIGAADWAGIATLEHSVYAPKGLSEGQAVLESKANASPETCFVLTSDEQIAGYVLAMPYPEGQFPDLDSPEAAGCASRNLHLHDLAIAAAFRGSGLAGRLLRHLTATARSRSYNRISLIAVAGSATFWSANGFQPHPEIALPASYGANAMYMSTAI</sequence>
<gene>
    <name evidence="4" type="ORF">LWC34_15670</name>
</gene>
<dbReference type="Gene3D" id="3.40.630.30">
    <property type="match status" value="1"/>
</dbReference>
<proteinExistence type="predicted"/>
<keyword evidence="2" id="KW-0012">Acyltransferase</keyword>
<accession>A0ABS8ZCK9</accession>
<dbReference type="CDD" id="cd04301">
    <property type="entry name" value="NAT_SF"/>
    <property type="match status" value="1"/>
</dbReference>
<dbReference type="InterPro" id="IPR050832">
    <property type="entry name" value="Bact_Acetyltransf"/>
</dbReference>